<dbReference type="PANTHER" id="PTHR10766:SF111">
    <property type="entry name" value="TRANSMEMBRANE 9 SUPERFAMILY MEMBER 2"/>
    <property type="match status" value="1"/>
</dbReference>
<evidence type="ECO:0000256" key="2">
    <source>
        <dbReference type="ARBA" id="ARBA00004653"/>
    </source>
</evidence>
<evidence type="ECO:0000256" key="8">
    <source>
        <dbReference type="ARBA" id="ARBA00023034"/>
    </source>
</evidence>
<feature type="transmembrane region" description="Helical" evidence="10">
    <location>
        <begin position="477"/>
        <end position="506"/>
    </location>
</feature>
<dbReference type="GO" id="GO:0072657">
    <property type="term" value="P:protein localization to membrane"/>
    <property type="evidence" value="ECO:0007669"/>
    <property type="project" value="TreeGrafter"/>
</dbReference>
<evidence type="ECO:0000256" key="3">
    <source>
        <dbReference type="ARBA" id="ARBA00005227"/>
    </source>
</evidence>
<evidence type="ECO:0000313" key="11">
    <source>
        <dbReference type="EMBL" id="KAL0415105.1"/>
    </source>
</evidence>
<reference evidence="11" key="1">
    <citation type="submission" date="2020-06" db="EMBL/GenBank/DDBJ databases">
        <authorList>
            <person name="Li T."/>
            <person name="Hu X."/>
            <person name="Zhang T."/>
            <person name="Song X."/>
            <person name="Zhang H."/>
            <person name="Dai N."/>
            <person name="Sheng W."/>
            <person name="Hou X."/>
            <person name="Wei L."/>
        </authorList>
    </citation>
    <scope>NUCLEOTIDE SEQUENCE</scope>
    <source>
        <strain evidence="11">KEN1</strain>
        <tissue evidence="11">Leaf</tissue>
    </source>
</reference>
<dbReference type="EMBL" id="JACGWN010000012">
    <property type="protein sequence ID" value="KAL0415105.1"/>
    <property type="molecule type" value="Genomic_DNA"/>
</dbReference>
<dbReference type="GO" id="GO:0010008">
    <property type="term" value="C:endosome membrane"/>
    <property type="evidence" value="ECO:0007669"/>
    <property type="project" value="UniProtKB-SubCell"/>
</dbReference>
<evidence type="ECO:0000256" key="4">
    <source>
        <dbReference type="ARBA" id="ARBA00022692"/>
    </source>
</evidence>
<evidence type="ECO:0000256" key="1">
    <source>
        <dbReference type="ARBA" id="ARBA00004337"/>
    </source>
</evidence>
<organism evidence="11">
    <name type="scientific">Sesamum latifolium</name>
    <dbReference type="NCBI Taxonomy" id="2727402"/>
    <lineage>
        <taxon>Eukaryota</taxon>
        <taxon>Viridiplantae</taxon>
        <taxon>Streptophyta</taxon>
        <taxon>Embryophyta</taxon>
        <taxon>Tracheophyta</taxon>
        <taxon>Spermatophyta</taxon>
        <taxon>Magnoliopsida</taxon>
        <taxon>eudicotyledons</taxon>
        <taxon>Gunneridae</taxon>
        <taxon>Pentapetalae</taxon>
        <taxon>asterids</taxon>
        <taxon>lamiids</taxon>
        <taxon>Lamiales</taxon>
        <taxon>Pedaliaceae</taxon>
        <taxon>Sesamum</taxon>
    </lineage>
</organism>
<reference evidence="11" key="2">
    <citation type="journal article" date="2024" name="Plant">
        <title>Genomic evolution and insights into agronomic trait innovations of Sesamum species.</title>
        <authorList>
            <person name="Miao H."/>
            <person name="Wang L."/>
            <person name="Qu L."/>
            <person name="Liu H."/>
            <person name="Sun Y."/>
            <person name="Le M."/>
            <person name="Wang Q."/>
            <person name="Wei S."/>
            <person name="Zheng Y."/>
            <person name="Lin W."/>
            <person name="Duan Y."/>
            <person name="Cao H."/>
            <person name="Xiong S."/>
            <person name="Wang X."/>
            <person name="Wei L."/>
            <person name="Li C."/>
            <person name="Ma Q."/>
            <person name="Ju M."/>
            <person name="Zhao R."/>
            <person name="Li G."/>
            <person name="Mu C."/>
            <person name="Tian Q."/>
            <person name="Mei H."/>
            <person name="Zhang T."/>
            <person name="Gao T."/>
            <person name="Zhang H."/>
        </authorList>
    </citation>
    <scope>NUCLEOTIDE SEQUENCE</scope>
    <source>
        <strain evidence="11">KEN1</strain>
    </source>
</reference>
<feature type="transmembrane region" description="Helical" evidence="10">
    <location>
        <begin position="358"/>
        <end position="381"/>
    </location>
</feature>
<feature type="signal peptide" evidence="10">
    <location>
        <begin position="1"/>
        <end position="25"/>
    </location>
</feature>
<keyword evidence="6" id="KW-0967">Endosome</keyword>
<evidence type="ECO:0000256" key="6">
    <source>
        <dbReference type="ARBA" id="ARBA00022753"/>
    </source>
</evidence>
<comment type="caution">
    <text evidence="11">The sequence shown here is derived from an EMBL/GenBank/DDBJ whole genome shotgun (WGS) entry which is preliminary data.</text>
</comment>
<dbReference type="InterPro" id="IPR004240">
    <property type="entry name" value="EMP70"/>
</dbReference>
<feature type="transmembrane region" description="Helical" evidence="10">
    <location>
        <begin position="393"/>
        <end position="416"/>
    </location>
</feature>
<feature type="transmembrane region" description="Helical" evidence="10">
    <location>
        <begin position="294"/>
        <end position="317"/>
    </location>
</feature>
<dbReference type="AlphaFoldDB" id="A0AAW2UCQ3"/>
<feature type="transmembrane region" description="Helical" evidence="10">
    <location>
        <begin position="441"/>
        <end position="465"/>
    </location>
</feature>
<keyword evidence="5 10" id="KW-0732">Signal</keyword>
<feature type="chain" id="PRO_5043099369" description="Transmembrane 9 superfamily member" evidence="10">
    <location>
        <begin position="26"/>
        <end position="516"/>
    </location>
</feature>
<evidence type="ECO:0000256" key="10">
    <source>
        <dbReference type="RuleBase" id="RU363079"/>
    </source>
</evidence>
<name>A0AAW2UCQ3_9LAMI</name>
<gene>
    <name evidence="11" type="ORF">Slati_3342400</name>
</gene>
<comment type="subcellular location">
    <subcellularLocation>
        <location evidence="1">Endosome membrane</location>
        <topology evidence="1">Multi-pass membrane protein</topology>
    </subcellularLocation>
    <subcellularLocation>
        <location evidence="2">Golgi apparatus membrane</location>
        <topology evidence="2">Multi-pass membrane protein</topology>
    </subcellularLocation>
</comment>
<keyword evidence="7 10" id="KW-1133">Transmembrane helix</keyword>
<keyword evidence="4 10" id="KW-0812">Transmembrane</keyword>
<accession>A0AAW2UCQ3</accession>
<dbReference type="GO" id="GO:0000139">
    <property type="term" value="C:Golgi membrane"/>
    <property type="evidence" value="ECO:0007669"/>
    <property type="project" value="UniProtKB-SubCell"/>
</dbReference>
<comment type="caution">
    <text evidence="10">Lacks conserved residue(s) required for the propagation of feature annotation.</text>
</comment>
<keyword evidence="9 10" id="KW-0472">Membrane</keyword>
<sequence>MGRRISGRGAAIAFCLLLLFSSGQSFYLPGVAPRDFTRTNGMISMVWGKKDGDNDIAWDELQVKVNKLSSTKTQLPYDYYFLKYCKPQKIQNVAENLGEVLRGDRIENSVYTFHMREEQSCTVACKVSLDAQAAKDFKEKIDDEYRVNMILDNLPVAVLRQRRDGSPSTTYEHGFRVGFKGNYAGSKEEKYFIHNHLSFRVMYHRDPETDSARIVGFEVTPGSINHEYKAWDEKNPNVPTCNQNTKNLVQGSTVPQEVDEGKEVIFTYDVTFKESDIKWASRWDTYLLMNDDQIHWFSIINSLMIVLFLSGMVAMIMMRTLYRDIANYNQLETQDEAQEETGRYFWDCHNDFRITVWVLWDCLLATHLLVFFFVLNALIWGEKSSGAIPFGTMFALVCLWFGISVPLVFVGSYLGFKKPAIEDPVKTNKIPRQLCSEDYHWWWRAYLTAGSSALYLFLYSAFYFFTKLEITKLVSGILYFGYMLIASYAFFVVTGTIGFYACFWFVRKIYSSVKID</sequence>
<evidence type="ECO:0000256" key="9">
    <source>
        <dbReference type="ARBA" id="ARBA00023136"/>
    </source>
</evidence>
<evidence type="ECO:0000256" key="7">
    <source>
        <dbReference type="ARBA" id="ARBA00022989"/>
    </source>
</evidence>
<keyword evidence="8" id="KW-0333">Golgi apparatus</keyword>
<evidence type="ECO:0000256" key="5">
    <source>
        <dbReference type="ARBA" id="ARBA00022729"/>
    </source>
</evidence>
<protein>
    <recommendedName>
        <fullName evidence="10">Transmembrane 9 superfamily member</fullName>
    </recommendedName>
</protein>
<comment type="similarity">
    <text evidence="3 10">Belongs to the nonaspanin (TM9SF) (TC 9.A.2) family.</text>
</comment>
<dbReference type="Pfam" id="PF02990">
    <property type="entry name" value="EMP70"/>
    <property type="match status" value="2"/>
</dbReference>
<dbReference type="PANTHER" id="PTHR10766">
    <property type="entry name" value="TRANSMEMBRANE 9 SUPERFAMILY PROTEIN"/>
    <property type="match status" value="1"/>
</dbReference>
<proteinExistence type="inferred from homology"/>